<dbReference type="Proteomes" id="UP001286456">
    <property type="component" value="Unassembled WGS sequence"/>
</dbReference>
<reference evidence="2" key="2">
    <citation type="submission" date="2023-06" db="EMBL/GenBank/DDBJ databases">
        <authorList>
            <consortium name="Lawrence Berkeley National Laboratory"/>
            <person name="Haridas S."/>
            <person name="Hensen N."/>
            <person name="Bonometti L."/>
            <person name="Westerberg I."/>
            <person name="Brannstrom I.O."/>
            <person name="Guillou S."/>
            <person name="Cros-Aarteil S."/>
            <person name="Calhoun S."/>
            <person name="Kuo A."/>
            <person name="Mondo S."/>
            <person name="Pangilinan J."/>
            <person name="Riley R."/>
            <person name="Labutti K."/>
            <person name="Andreopoulos B."/>
            <person name="Lipzen A."/>
            <person name="Chen C."/>
            <person name="Yanf M."/>
            <person name="Daum C."/>
            <person name="Ng V."/>
            <person name="Clum A."/>
            <person name="Steindorff A."/>
            <person name="Ohm R."/>
            <person name="Martin F."/>
            <person name="Silar P."/>
            <person name="Natvig D."/>
            <person name="Lalanne C."/>
            <person name="Gautier V."/>
            <person name="Ament-Velasquez S.L."/>
            <person name="Kruys A."/>
            <person name="Hutchinson M.I."/>
            <person name="Powell A.J."/>
            <person name="Barry K."/>
            <person name="Miller A.N."/>
            <person name="Grigoriev I.V."/>
            <person name="Debuchy R."/>
            <person name="Gladieux P."/>
            <person name="Thoren M.H."/>
            <person name="Johannesson H."/>
        </authorList>
    </citation>
    <scope>NUCLEOTIDE SEQUENCE</scope>
    <source>
        <strain evidence="2">SMH4131-1</strain>
    </source>
</reference>
<proteinExistence type="predicted"/>
<reference evidence="2" key="1">
    <citation type="journal article" date="2023" name="Mol. Phylogenet. Evol.">
        <title>Genome-scale phylogeny and comparative genomics of the fungal order Sordariales.</title>
        <authorList>
            <person name="Hensen N."/>
            <person name="Bonometti L."/>
            <person name="Westerberg I."/>
            <person name="Brannstrom I.O."/>
            <person name="Guillou S."/>
            <person name="Cros-Aarteil S."/>
            <person name="Calhoun S."/>
            <person name="Haridas S."/>
            <person name="Kuo A."/>
            <person name="Mondo S."/>
            <person name="Pangilinan J."/>
            <person name="Riley R."/>
            <person name="LaButti K."/>
            <person name="Andreopoulos B."/>
            <person name="Lipzen A."/>
            <person name="Chen C."/>
            <person name="Yan M."/>
            <person name="Daum C."/>
            <person name="Ng V."/>
            <person name="Clum A."/>
            <person name="Steindorff A."/>
            <person name="Ohm R.A."/>
            <person name="Martin F."/>
            <person name="Silar P."/>
            <person name="Natvig D.O."/>
            <person name="Lalanne C."/>
            <person name="Gautier V."/>
            <person name="Ament-Velasquez S.L."/>
            <person name="Kruys A."/>
            <person name="Hutchinson M.I."/>
            <person name="Powell A.J."/>
            <person name="Barry K."/>
            <person name="Miller A.N."/>
            <person name="Grigoriev I.V."/>
            <person name="Debuchy R."/>
            <person name="Gladieux P."/>
            <person name="Hiltunen Thoren M."/>
            <person name="Johannesson H."/>
        </authorList>
    </citation>
    <scope>NUCLEOTIDE SEQUENCE</scope>
    <source>
        <strain evidence="2">SMH4131-1</strain>
    </source>
</reference>
<evidence type="ECO:0000313" key="2">
    <source>
        <dbReference type="EMBL" id="KAK3320832.1"/>
    </source>
</evidence>
<protein>
    <submittedName>
        <fullName evidence="2">Uncharacterized protein</fullName>
    </submittedName>
</protein>
<dbReference type="AlphaFoldDB" id="A0AAE0IA04"/>
<gene>
    <name evidence="2" type="ORF">B0T19DRAFT_430641</name>
</gene>
<dbReference type="EMBL" id="JAUEPO010000005">
    <property type="protein sequence ID" value="KAK3320832.1"/>
    <property type="molecule type" value="Genomic_DNA"/>
</dbReference>
<accession>A0AAE0IA04</accession>
<feature type="region of interest" description="Disordered" evidence="1">
    <location>
        <begin position="40"/>
        <end position="136"/>
    </location>
</feature>
<name>A0AAE0IA04_9PEZI</name>
<comment type="caution">
    <text evidence="2">The sequence shown here is derived from an EMBL/GenBank/DDBJ whole genome shotgun (WGS) entry which is preliminary data.</text>
</comment>
<keyword evidence="3" id="KW-1185">Reference proteome</keyword>
<feature type="compositionally biased region" description="Polar residues" evidence="1">
    <location>
        <begin position="238"/>
        <end position="254"/>
    </location>
</feature>
<evidence type="ECO:0000256" key="1">
    <source>
        <dbReference type="SAM" id="MobiDB-lite"/>
    </source>
</evidence>
<organism evidence="2 3">
    <name type="scientific">Cercophora scortea</name>
    <dbReference type="NCBI Taxonomy" id="314031"/>
    <lineage>
        <taxon>Eukaryota</taxon>
        <taxon>Fungi</taxon>
        <taxon>Dikarya</taxon>
        <taxon>Ascomycota</taxon>
        <taxon>Pezizomycotina</taxon>
        <taxon>Sordariomycetes</taxon>
        <taxon>Sordariomycetidae</taxon>
        <taxon>Sordariales</taxon>
        <taxon>Lasiosphaeriaceae</taxon>
        <taxon>Cercophora</taxon>
    </lineage>
</organism>
<feature type="compositionally biased region" description="Low complexity" evidence="1">
    <location>
        <begin position="53"/>
        <end position="96"/>
    </location>
</feature>
<feature type="compositionally biased region" description="Basic residues" evidence="1">
    <location>
        <begin position="285"/>
        <end position="297"/>
    </location>
</feature>
<evidence type="ECO:0000313" key="3">
    <source>
        <dbReference type="Proteomes" id="UP001286456"/>
    </source>
</evidence>
<sequence>MAPPSSTTASNKPPVAPDLDLIFNRISMGMAKHRRILETLKKPVPQVSSGATSAAPSVDSEDSSSSAAPRKGFSSLSKSTTTATKPSPTPTDTTKSQRAAADDDSDLNPYFQQPPNAGIGWTPAPSASSFAAGGGTNSAAERMLKMRLLGGRKGMLAAAAAAAAADEKKKGKYRKRDAGSDSEEDMGRSAVGRSKKRSRVVPVPMSIPAPVGETGSKEQTLGDEKVTVSEPVVESQDGPVSTSAKEQESASSVNPPSPQKRLEGEGSKPPPEMEETEKGGGGAALRRKMKKRMKKKEKQVSSDVS</sequence>
<feature type="region of interest" description="Disordered" evidence="1">
    <location>
        <begin position="161"/>
        <end position="305"/>
    </location>
</feature>